<dbReference type="EMBL" id="DTMF01000128">
    <property type="protein sequence ID" value="HGF33683.1"/>
    <property type="molecule type" value="Genomic_DNA"/>
</dbReference>
<protein>
    <submittedName>
        <fullName evidence="1">Uncharacterized protein</fullName>
    </submittedName>
</protein>
<sequence>MTKKEIYQLTQDKPWSQSTIRRFRASGLSSAEIAEIQRICHLRQARAANRPLSQADLAIAMKLKTTEVIKARYRRAALAAIQRNIDGCTIKTTLDLARAMALVTVEGWAQYSRKFGARYTKIVILVVYDHDTRTRRALRVGPSVRTIDEALDYVKPAPVRRAEAAGKQILRQGDFYFVPARRADYSALAGSRHEVRDGGVVWHPEHGTLTLPGPHRAYRQMAVVGGSDRGYVWGGRRTVGD</sequence>
<comment type="caution">
    <text evidence="1">The sequence shown here is derived from an EMBL/GenBank/DDBJ whole genome shotgun (WGS) entry which is preliminary data.</text>
</comment>
<dbReference type="AlphaFoldDB" id="A0A7C3UY81"/>
<evidence type="ECO:0000313" key="1">
    <source>
        <dbReference type="EMBL" id="HGF33683.1"/>
    </source>
</evidence>
<name>A0A7C3UY81_9BACT</name>
<gene>
    <name evidence="1" type="ORF">ENW96_04735</name>
</gene>
<reference evidence="1" key="1">
    <citation type="journal article" date="2020" name="mSystems">
        <title>Genome- and Community-Level Interaction Insights into Carbon Utilization and Element Cycling Functions of Hydrothermarchaeota in Hydrothermal Sediment.</title>
        <authorList>
            <person name="Zhou Z."/>
            <person name="Liu Y."/>
            <person name="Xu W."/>
            <person name="Pan J."/>
            <person name="Luo Z.H."/>
            <person name="Li M."/>
        </authorList>
    </citation>
    <scope>NUCLEOTIDE SEQUENCE [LARGE SCALE GENOMIC DNA]</scope>
    <source>
        <strain evidence="1">SpSt-897</strain>
    </source>
</reference>
<proteinExistence type="predicted"/>
<accession>A0A7C3UY81</accession>
<organism evidence="1">
    <name type="scientific">Desulfobacca acetoxidans</name>
    <dbReference type="NCBI Taxonomy" id="60893"/>
    <lineage>
        <taxon>Bacteria</taxon>
        <taxon>Pseudomonadati</taxon>
        <taxon>Thermodesulfobacteriota</taxon>
        <taxon>Desulfobaccia</taxon>
        <taxon>Desulfobaccales</taxon>
        <taxon>Desulfobaccaceae</taxon>
        <taxon>Desulfobacca</taxon>
    </lineage>
</organism>